<evidence type="ECO:0008006" key="3">
    <source>
        <dbReference type="Google" id="ProtNLM"/>
    </source>
</evidence>
<dbReference type="Proteomes" id="UP000019918">
    <property type="component" value="Unassembled WGS sequence"/>
</dbReference>
<dbReference type="STRING" id="69222.BG55_16520"/>
<sequence length="69" mass="8094">MTRYSEGSIVKHKTGDIKGMVTNVFAQDHAPTGYYVRWDDGNHSYHGEKELRWANIDRPRMHYTQQSPK</sequence>
<evidence type="ECO:0000313" key="2">
    <source>
        <dbReference type="Proteomes" id="UP000019918"/>
    </source>
</evidence>
<name>A0A014NL02_9GAMM</name>
<gene>
    <name evidence="1" type="ORF">BG55_16520</name>
</gene>
<dbReference type="EMBL" id="JFHN01000058">
    <property type="protein sequence ID" value="EXU74470.1"/>
    <property type="molecule type" value="Genomic_DNA"/>
</dbReference>
<reference evidence="1 2" key="1">
    <citation type="submission" date="2014-02" db="EMBL/GenBank/DDBJ databases">
        <title>Draft genome of Erwinia mallotivora strain BT-MARDI, a papaya dieback pathogen.</title>
        <authorList>
            <person name="Redzuan R."/>
            <person name="Abu Bakar N."/>
            <person name="Badrun R."/>
            <person name="Mohd Raih M.F."/>
            <person name="Rozano L."/>
            <person name="Mat Amin N."/>
        </authorList>
    </citation>
    <scope>NUCLEOTIDE SEQUENCE [LARGE SCALE GENOMIC DNA]</scope>
    <source>
        <strain evidence="1 2">BT-MARDI</strain>
    </source>
</reference>
<protein>
    <recommendedName>
        <fullName evidence="3">DUF1918 domain-containing protein</fullName>
    </recommendedName>
</protein>
<dbReference type="OrthoDB" id="6505328at2"/>
<proteinExistence type="predicted"/>
<dbReference type="AlphaFoldDB" id="A0A014NL02"/>
<accession>A0A014NL02</accession>
<comment type="caution">
    <text evidence="1">The sequence shown here is derived from an EMBL/GenBank/DDBJ whole genome shotgun (WGS) entry which is preliminary data.</text>
</comment>
<dbReference type="RefSeq" id="WP_034939351.1">
    <property type="nucleotide sequence ID" value="NZ_JBHLYB010000038.1"/>
</dbReference>
<evidence type="ECO:0000313" key="1">
    <source>
        <dbReference type="EMBL" id="EXU74470.1"/>
    </source>
</evidence>
<dbReference type="PATRIC" id="fig|69222.5.peg.3366"/>
<keyword evidence="2" id="KW-1185">Reference proteome</keyword>
<organism evidence="1 2">
    <name type="scientific">Erwinia mallotivora</name>
    <dbReference type="NCBI Taxonomy" id="69222"/>
    <lineage>
        <taxon>Bacteria</taxon>
        <taxon>Pseudomonadati</taxon>
        <taxon>Pseudomonadota</taxon>
        <taxon>Gammaproteobacteria</taxon>
        <taxon>Enterobacterales</taxon>
        <taxon>Erwiniaceae</taxon>
        <taxon>Erwinia</taxon>
    </lineage>
</organism>